<dbReference type="PANTHER" id="PTHR21683:SF8">
    <property type="entry name" value="COILED-COIL DOMAIN-CONTAINING PROTEIN 42"/>
    <property type="match status" value="1"/>
</dbReference>
<dbReference type="PANTHER" id="PTHR21683">
    <property type="entry name" value="COILED-COIL DOMAIN-CONTAINING PROTEIN 42 LIKE-2-LIKE-RELATED"/>
    <property type="match status" value="1"/>
</dbReference>
<sequence>MTTERCAGRLLGNGGGAHASGSSLQAALALLWEILEKLNTIPSMASAWEERIRAAFQDKLQLMDIPPREDAFLPSACVLLEKQRELAQVEQALAAKKEEFQIKMEDIQERRRELEGKERQLKQAILKFDKFLKENDAKRSRALRKAGQEQRQATQRGAETERLRGEIAQLLTAREKLQKRLAAHKIFPDYLQKVLEKTDQFQDIPELLARFQALLSTQAALAQRELVAREAVEEARARLEQYREESGNQILQQNNRVAELQAQMDHVQTKVLELESNWFRIQNTAAHKTLELGQIKLAALNLFQMVAKYKKVPTGVPLDDTDAQLDAVQLCIVDLIDILANFRKSEPTRVSQPDPRTASQSEASIQHPG</sequence>
<feature type="compositionally biased region" description="Polar residues" evidence="3">
    <location>
        <begin position="357"/>
        <end position="369"/>
    </location>
</feature>
<feature type="region of interest" description="Disordered" evidence="3">
    <location>
        <begin position="346"/>
        <end position="369"/>
    </location>
</feature>
<dbReference type="Bgee" id="ENSACAG00000004690">
    <property type="expression patterns" value="Expressed in adrenal gland and 1 other cell type or tissue"/>
</dbReference>
<dbReference type="Ensembl" id="ENSACAT00000004673.3">
    <property type="protein sequence ID" value="ENSACAP00000004568.3"/>
    <property type="gene ID" value="ENSACAG00000004690.4"/>
</dbReference>
<feature type="coiled-coil region" evidence="2">
    <location>
        <begin position="79"/>
        <end position="134"/>
    </location>
</feature>
<dbReference type="InterPro" id="IPR025252">
    <property type="entry name" value="DUF4200"/>
</dbReference>
<dbReference type="Proteomes" id="UP000001646">
    <property type="component" value="Unplaced"/>
</dbReference>
<protein>
    <submittedName>
        <fullName evidence="5">Cilia and flagella associated protein 73</fullName>
    </submittedName>
</protein>
<reference evidence="5" key="1">
    <citation type="submission" date="2009-12" db="EMBL/GenBank/DDBJ databases">
        <title>The Genome Sequence of Anolis carolinensis (Green Anole Lizard).</title>
        <authorList>
            <consortium name="The Genome Sequencing Platform"/>
            <person name="Di Palma F."/>
            <person name="Alfoldi J."/>
            <person name="Heiman D."/>
            <person name="Young S."/>
            <person name="Grabherr M."/>
            <person name="Johnson J."/>
            <person name="Lander E.S."/>
            <person name="Lindblad-Toh K."/>
        </authorList>
    </citation>
    <scope>NUCLEOTIDE SEQUENCE [LARGE SCALE GENOMIC DNA]</scope>
    <source>
        <strain evidence="5">JBL SC #1</strain>
    </source>
</reference>
<dbReference type="eggNOG" id="ENOG502QRZS">
    <property type="taxonomic scope" value="Eukaryota"/>
</dbReference>
<reference evidence="5" key="2">
    <citation type="submission" date="2025-08" db="UniProtKB">
        <authorList>
            <consortium name="Ensembl"/>
        </authorList>
    </citation>
    <scope>IDENTIFICATION</scope>
</reference>
<evidence type="ECO:0000256" key="3">
    <source>
        <dbReference type="SAM" id="MobiDB-lite"/>
    </source>
</evidence>
<dbReference type="GO" id="GO:0007286">
    <property type="term" value="P:spermatid development"/>
    <property type="evidence" value="ECO:0000318"/>
    <property type="project" value="GO_Central"/>
</dbReference>
<feature type="coiled-coil region" evidence="2">
    <location>
        <begin position="225"/>
        <end position="277"/>
    </location>
</feature>
<gene>
    <name evidence="5" type="primary">CFAP73</name>
</gene>
<feature type="domain" description="DUF4200" evidence="4">
    <location>
        <begin position="79"/>
        <end position="197"/>
    </location>
</feature>
<dbReference type="GeneTree" id="ENSGT00940000153110"/>
<dbReference type="InParanoid" id="H9G9D3"/>
<dbReference type="HOGENOM" id="CLU_061472_1_0_1"/>
<dbReference type="AlphaFoldDB" id="H9G9D3"/>
<name>H9G9D3_ANOCA</name>
<dbReference type="Pfam" id="PF13863">
    <property type="entry name" value="DUF4200"/>
    <property type="match status" value="1"/>
</dbReference>
<keyword evidence="1 2" id="KW-0175">Coiled coil</keyword>
<dbReference type="InterPro" id="IPR051147">
    <property type="entry name" value="CFAP_domain-containing"/>
</dbReference>
<evidence type="ECO:0000313" key="6">
    <source>
        <dbReference type="Proteomes" id="UP000001646"/>
    </source>
</evidence>
<dbReference type="STRING" id="28377.ENSACAP00000004568"/>
<reference evidence="5" key="3">
    <citation type="submission" date="2025-09" db="UniProtKB">
        <authorList>
            <consortium name="Ensembl"/>
        </authorList>
    </citation>
    <scope>IDENTIFICATION</scope>
</reference>
<evidence type="ECO:0000313" key="5">
    <source>
        <dbReference type="Ensembl" id="ENSACAP00000004568.3"/>
    </source>
</evidence>
<evidence type="ECO:0000256" key="1">
    <source>
        <dbReference type="ARBA" id="ARBA00023054"/>
    </source>
</evidence>
<proteinExistence type="predicted"/>
<accession>H9G9D3</accession>
<evidence type="ECO:0000256" key="2">
    <source>
        <dbReference type="SAM" id="Coils"/>
    </source>
</evidence>
<evidence type="ECO:0000259" key="4">
    <source>
        <dbReference type="Pfam" id="PF13863"/>
    </source>
</evidence>
<keyword evidence="6" id="KW-1185">Reference proteome</keyword>
<dbReference type="GO" id="GO:0005856">
    <property type="term" value="C:cytoskeleton"/>
    <property type="evidence" value="ECO:0007669"/>
    <property type="project" value="UniProtKB-ARBA"/>
</dbReference>
<organism evidence="5 6">
    <name type="scientific">Anolis carolinensis</name>
    <name type="common">Green anole</name>
    <name type="synonym">American chameleon</name>
    <dbReference type="NCBI Taxonomy" id="28377"/>
    <lineage>
        <taxon>Eukaryota</taxon>
        <taxon>Metazoa</taxon>
        <taxon>Chordata</taxon>
        <taxon>Craniata</taxon>
        <taxon>Vertebrata</taxon>
        <taxon>Euteleostomi</taxon>
        <taxon>Lepidosauria</taxon>
        <taxon>Squamata</taxon>
        <taxon>Bifurcata</taxon>
        <taxon>Unidentata</taxon>
        <taxon>Episquamata</taxon>
        <taxon>Toxicofera</taxon>
        <taxon>Iguania</taxon>
        <taxon>Dactyloidae</taxon>
        <taxon>Anolis</taxon>
    </lineage>
</organism>